<feature type="chain" id="PRO_5026313514" evidence="1">
    <location>
        <begin position="21"/>
        <end position="319"/>
    </location>
</feature>
<dbReference type="PANTHER" id="PTHR46580:SF2">
    <property type="entry name" value="MAM DOMAIN-CONTAINING PROTEIN"/>
    <property type="match status" value="1"/>
</dbReference>
<evidence type="ECO:0000313" key="2">
    <source>
        <dbReference type="EMBL" id="QGW29309.1"/>
    </source>
</evidence>
<keyword evidence="1" id="KW-0732">Signal</keyword>
<dbReference type="EMBL" id="CP046566">
    <property type="protein sequence ID" value="QGW29309.1"/>
    <property type="molecule type" value="Genomic_DNA"/>
</dbReference>
<organism evidence="2 3">
    <name type="scientific">Phnomibacter ginsenosidimutans</name>
    <dbReference type="NCBI Taxonomy" id="2676868"/>
    <lineage>
        <taxon>Bacteria</taxon>
        <taxon>Pseudomonadati</taxon>
        <taxon>Bacteroidota</taxon>
        <taxon>Chitinophagia</taxon>
        <taxon>Chitinophagales</taxon>
        <taxon>Chitinophagaceae</taxon>
        <taxon>Phnomibacter</taxon>
    </lineage>
</organism>
<name>A0A6I6GW17_9BACT</name>
<dbReference type="Gene3D" id="2.130.10.130">
    <property type="entry name" value="Integrin alpha, N-terminal"/>
    <property type="match status" value="1"/>
</dbReference>
<evidence type="ECO:0000313" key="3">
    <source>
        <dbReference type="Proteomes" id="UP000426027"/>
    </source>
</evidence>
<dbReference type="RefSeq" id="WP_157479661.1">
    <property type="nucleotide sequence ID" value="NZ_CP046566.1"/>
</dbReference>
<dbReference type="SUPFAM" id="SSF69318">
    <property type="entry name" value="Integrin alpha N-terminal domain"/>
    <property type="match status" value="1"/>
</dbReference>
<dbReference type="PANTHER" id="PTHR46580">
    <property type="entry name" value="SENSOR KINASE-RELATED"/>
    <property type="match status" value="1"/>
</dbReference>
<keyword evidence="3" id="KW-1185">Reference proteome</keyword>
<feature type="signal peptide" evidence="1">
    <location>
        <begin position="1"/>
        <end position="20"/>
    </location>
</feature>
<dbReference type="Proteomes" id="UP000426027">
    <property type="component" value="Chromosome"/>
</dbReference>
<dbReference type="KEGG" id="fls:GLV81_15360"/>
<sequence>MKTRLLSLLFALCFTTALSAQPFSKMLLDTISILPASDSDYVFFTADYDHDRISDLWVVKTRNTGSKMTELHILDGASKFQKFSLQTATSLPLSGNDFDFGAGDFDRDNVLDLYCIKKKNTATNSAEVHILNGASKYQFYLVQTGTPVPAGPDHAFFVKDMDNNQIPDLYCVKTYNTGSLKNEVHVLNGLTKYTKFMLQTATVLKLNARDFTYIAEDYEWDGFVDLFAVQTAGTASNFTEVHLLNGRFNYTGFRLQTATALPLIDKSENIVLTGDIDTDDARDLIVLKYRNTQSGKVEIKVAGFQKKPKEPKKKKEDKD</sequence>
<gene>
    <name evidence="2" type="ORF">GLV81_15360</name>
</gene>
<evidence type="ECO:0000256" key="1">
    <source>
        <dbReference type="SAM" id="SignalP"/>
    </source>
</evidence>
<accession>A0A6I6GW17</accession>
<dbReference type="InterPro" id="IPR028994">
    <property type="entry name" value="Integrin_alpha_N"/>
</dbReference>
<reference evidence="2 3" key="1">
    <citation type="submission" date="2019-11" db="EMBL/GenBank/DDBJ databases">
        <authorList>
            <person name="Im W.T."/>
        </authorList>
    </citation>
    <scope>NUCLEOTIDE SEQUENCE [LARGE SCALE GENOMIC DNA]</scope>
    <source>
        <strain evidence="2 3">SB-02</strain>
    </source>
</reference>
<protein>
    <submittedName>
        <fullName evidence="2">VCBS repeat-containing protein</fullName>
    </submittedName>
</protein>
<dbReference type="AlphaFoldDB" id="A0A6I6GW17"/>
<proteinExistence type="predicted"/>